<proteinExistence type="predicted"/>
<gene>
    <name evidence="1" type="ORF">UFOPK2362_00885</name>
</gene>
<reference evidence="1" key="1">
    <citation type="submission" date="2020-05" db="EMBL/GenBank/DDBJ databases">
        <authorList>
            <person name="Chiriac C."/>
            <person name="Salcher M."/>
            <person name="Ghai R."/>
            <person name="Kavagutti S V."/>
        </authorList>
    </citation>
    <scope>NUCLEOTIDE SEQUENCE</scope>
</reference>
<dbReference type="AntiFam" id="ANF00112">
    <property type="entry name" value="Shadow ORF (opposite phnC)"/>
</dbReference>
<organism evidence="1">
    <name type="scientific">freshwater metagenome</name>
    <dbReference type="NCBI Taxonomy" id="449393"/>
    <lineage>
        <taxon>unclassified sequences</taxon>
        <taxon>metagenomes</taxon>
        <taxon>ecological metagenomes</taxon>
    </lineage>
</organism>
<dbReference type="EMBL" id="CAEZXI010000113">
    <property type="protein sequence ID" value="CAB4689552.1"/>
    <property type="molecule type" value="Genomic_DNA"/>
</dbReference>
<accession>A0A6J6NUB0</accession>
<evidence type="ECO:0000313" key="1">
    <source>
        <dbReference type="EMBL" id="CAB4689552.1"/>
    </source>
</evidence>
<dbReference type="AlphaFoldDB" id="A0A6J6NUB0"/>
<sequence>MRSPRIGNRSITSAVAAATSFLSFRHKPASAKLSLTDSSVITDFPSETCMMPLRANRSGLVFKIDLPFQLALPFLTSFKPDKARSNVVLPAPFEPMTAVNFPLGTRNERLLIARIAP</sequence>
<protein>
    <submittedName>
        <fullName evidence="1">Unannotated protein</fullName>
    </submittedName>
</protein>
<name>A0A6J6NUB0_9ZZZZ</name>